<feature type="transmembrane region" description="Helical" evidence="1">
    <location>
        <begin position="144"/>
        <end position="166"/>
    </location>
</feature>
<dbReference type="AlphaFoldDB" id="A0A024Q5R1"/>
<dbReference type="OrthoDB" id="9797976at2"/>
<evidence type="ECO:0000256" key="1">
    <source>
        <dbReference type="SAM" id="Phobius"/>
    </source>
</evidence>
<name>A0A024Q5R1_9BACI</name>
<dbReference type="Pfam" id="PF04474">
    <property type="entry name" value="DUF554"/>
    <property type="match status" value="1"/>
</dbReference>
<reference evidence="2 3" key="1">
    <citation type="submission" date="2014-03" db="EMBL/GenBank/DDBJ databases">
        <authorList>
            <person name="Urmite Genomes U."/>
        </authorList>
    </citation>
    <scope>NUCLEOTIDE SEQUENCE [LARGE SCALE GENOMIC DNA]</scope>
    <source>
        <strain evidence="2 3">Vm-5</strain>
    </source>
</reference>
<feature type="transmembrane region" description="Helical" evidence="1">
    <location>
        <begin position="38"/>
        <end position="69"/>
    </location>
</feature>
<sequence>MALYGTLVNGVLIIIGSLFGLLFTKIPERYKETVMQGIGLAVMLIGIQMALSTEYIIVVLLSLLSGAIIGELIHLESGLNRLGNWVGSKFTSTNSTNSDFSVSQGFVTASLVFVIGAMSVIGALDSGIRGDHEVLITKGILDGFVALVLTTTLGYGVILSVIPVVVYQGSIALLATQIEGMLPESFLNGMINELTAVGGLLILAIGLNLLKITTIRIGNLLPSIVMVGIIYYIYQLF</sequence>
<dbReference type="PANTHER" id="PTHR36111:SF2">
    <property type="entry name" value="INNER MEMBRANE PROTEIN"/>
    <property type="match status" value="1"/>
</dbReference>
<keyword evidence="3" id="KW-1185">Reference proteome</keyword>
<dbReference type="PANTHER" id="PTHR36111">
    <property type="entry name" value="INNER MEMBRANE PROTEIN-RELATED"/>
    <property type="match status" value="1"/>
</dbReference>
<evidence type="ECO:0000313" key="3">
    <source>
        <dbReference type="Proteomes" id="UP000028875"/>
    </source>
</evidence>
<organism evidence="2 3">
    <name type="scientific">Virgibacillus massiliensis</name>
    <dbReference type="NCBI Taxonomy" id="1462526"/>
    <lineage>
        <taxon>Bacteria</taxon>
        <taxon>Bacillati</taxon>
        <taxon>Bacillota</taxon>
        <taxon>Bacilli</taxon>
        <taxon>Bacillales</taxon>
        <taxon>Bacillaceae</taxon>
        <taxon>Virgibacillus</taxon>
    </lineage>
</organism>
<feature type="transmembrane region" description="Helical" evidence="1">
    <location>
        <begin position="6"/>
        <end position="26"/>
    </location>
</feature>
<comment type="caution">
    <text evidence="2">The sequence shown here is derived from an EMBL/GenBank/DDBJ whole genome shotgun (WGS) entry which is preliminary data.</text>
</comment>
<feature type="transmembrane region" description="Helical" evidence="1">
    <location>
        <begin position="105"/>
        <end position="124"/>
    </location>
</feature>
<accession>A0A024Q5R1</accession>
<gene>
    <name evidence="2" type="primary">ydfK</name>
    <name evidence="2" type="ORF">BN990_00128</name>
</gene>
<keyword evidence="1" id="KW-1133">Transmembrane helix</keyword>
<keyword evidence="1" id="KW-0472">Membrane</keyword>
<dbReference type="RefSeq" id="WP_021290264.1">
    <property type="nucleotide sequence ID" value="NZ_BNER01000001.1"/>
</dbReference>
<protein>
    <submittedName>
        <fullName evidence="2">Putative membrane protein YdfK</fullName>
    </submittedName>
</protein>
<dbReference type="eggNOG" id="COG1811">
    <property type="taxonomic scope" value="Bacteria"/>
</dbReference>
<feature type="transmembrane region" description="Helical" evidence="1">
    <location>
        <begin position="217"/>
        <end position="234"/>
    </location>
</feature>
<evidence type="ECO:0000313" key="2">
    <source>
        <dbReference type="EMBL" id="CDQ37863.1"/>
    </source>
</evidence>
<proteinExistence type="predicted"/>
<dbReference type="Proteomes" id="UP000028875">
    <property type="component" value="Unassembled WGS sequence"/>
</dbReference>
<dbReference type="EMBL" id="CCDP010000001">
    <property type="protein sequence ID" value="CDQ37863.1"/>
    <property type="molecule type" value="Genomic_DNA"/>
</dbReference>
<feature type="transmembrane region" description="Helical" evidence="1">
    <location>
        <begin position="186"/>
        <end position="210"/>
    </location>
</feature>
<keyword evidence="1" id="KW-0812">Transmembrane</keyword>
<dbReference type="STRING" id="1462526.BN990_00128"/>
<dbReference type="InterPro" id="IPR007563">
    <property type="entry name" value="DUF554"/>
</dbReference>
<reference evidence="3" key="2">
    <citation type="submission" date="2014-05" db="EMBL/GenBank/DDBJ databases">
        <title>Draft genome sequence of Virgibacillus massiliensis Vm-5.</title>
        <authorList>
            <person name="Khelaifia S."/>
            <person name="Croce O."/>
            <person name="Lagier J.C."/>
            <person name="Raoult D."/>
        </authorList>
    </citation>
    <scope>NUCLEOTIDE SEQUENCE [LARGE SCALE GENOMIC DNA]</scope>
    <source>
        <strain evidence="3">Vm-5</strain>
    </source>
</reference>